<dbReference type="EMBL" id="AP023368">
    <property type="protein sequence ID" value="BCJ98987.1"/>
    <property type="molecule type" value="Genomic_DNA"/>
</dbReference>
<dbReference type="RefSeq" id="WP_185259275.1">
    <property type="nucleotide sequence ID" value="NZ_AP023368.1"/>
</dbReference>
<dbReference type="KEGG" id="acht:bsdcttw_20280"/>
<organism evidence="3 4">
    <name type="scientific">Anaerocolumna chitinilytica</name>
    <dbReference type="NCBI Taxonomy" id="1727145"/>
    <lineage>
        <taxon>Bacteria</taxon>
        <taxon>Bacillati</taxon>
        <taxon>Bacillota</taxon>
        <taxon>Clostridia</taxon>
        <taxon>Lachnospirales</taxon>
        <taxon>Lachnospiraceae</taxon>
        <taxon>Anaerocolumna</taxon>
    </lineage>
</organism>
<evidence type="ECO:0000313" key="3">
    <source>
        <dbReference type="EMBL" id="BCJ98987.1"/>
    </source>
</evidence>
<sequence length="274" mass="30492">MKKTLKLLTSILLCITIIASCTLIYGQQTEAATVKISNTTLTLSVGKSQTLKITGTSSTVSWSSSNEDVATVSKSGKVTAVSNGSAVVTAKVDSKKYTCKVKVQGSQKLSADWKDLEFKMNNEKYTLFFDFKQIKDNGWDFDLSDYGHDSYTMNSGDKITGTISLENSKYDSDITVGFINTDKKAKDIKKCKIWTININNRFAKNPVSFALPAGIKEGSTLKEVVKAYGKPDDTYRSDDLGYWVYTYSSDYDKYFKLEIDDKKGVIGMTMQLYD</sequence>
<accession>A0A7I8DMQ1</accession>
<dbReference type="InterPro" id="IPR008964">
    <property type="entry name" value="Invasin/intimin_cell_adhesion"/>
</dbReference>
<reference evidence="3 4" key="1">
    <citation type="submission" date="2020-08" db="EMBL/GenBank/DDBJ databases">
        <title>Draft genome sequencing of an Anaerocolumna strain isolated from anoxic soil subjected to BSD treatment.</title>
        <authorList>
            <person name="Uek A."/>
            <person name="Tonouchi A."/>
        </authorList>
    </citation>
    <scope>NUCLEOTIDE SEQUENCE [LARGE SCALE GENOMIC DNA]</scope>
    <source>
        <strain evidence="3 4">CTTW</strain>
    </source>
</reference>
<dbReference type="Pfam" id="PF02368">
    <property type="entry name" value="Big_2"/>
    <property type="match status" value="1"/>
</dbReference>
<name>A0A7I8DMQ1_9FIRM</name>
<evidence type="ECO:0000259" key="2">
    <source>
        <dbReference type="SMART" id="SM00635"/>
    </source>
</evidence>
<dbReference type="InterPro" id="IPR003343">
    <property type="entry name" value="Big_2"/>
</dbReference>
<feature type="signal peptide" evidence="1">
    <location>
        <begin position="1"/>
        <end position="31"/>
    </location>
</feature>
<dbReference type="Proteomes" id="UP000515703">
    <property type="component" value="Chromosome"/>
</dbReference>
<feature type="domain" description="BIG2" evidence="2">
    <location>
        <begin position="30"/>
        <end position="102"/>
    </location>
</feature>
<gene>
    <name evidence="3" type="ORF">bsdcttw_20280</name>
</gene>
<feature type="chain" id="PRO_5029540073" description="BIG2 domain-containing protein" evidence="1">
    <location>
        <begin position="32"/>
        <end position="274"/>
    </location>
</feature>
<evidence type="ECO:0000313" key="4">
    <source>
        <dbReference type="Proteomes" id="UP000515703"/>
    </source>
</evidence>
<dbReference type="PROSITE" id="PS51257">
    <property type="entry name" value="PROKAR_LIPOPROTEIN"/>
    <property type="match status" value="1"/>
</dbReference>
<proteinExistence type="predicted"/>
<keyword evidence="4" id="KW-1185">Reference proteome</keyword>
<dbReference type="AlphaFoldDB" id="A0A7I8DMQ1"/>
<keyword evidence="1" id="KW-0732">Signal</keyword>
<dbReference type="Gene3D" id="2.60.40.1080">
    <property type="match status" value="1"/>
</dbReference>
<dbReference type="SUPFAM" id="SSF49373">
    <property type="entry name" value="Invasin/intimin cell-adhesion fragments"/>
    <property type="match status" value="1"/>
</dbReference>
<protein>
    <recommendedName>
        <fullName evidence="2">BIG2 domain-containing protein</fullName>
    </recommendedName>
</protein>
<dbReference type="SMART" id="SM00635">
    <property type="entry name" value="BID_2"/>
    <property type="match status" value="1"/>
</dbReference>
<reference evidence="3 4" key="2">
    <citation type="submission" date="2020-08" db="EMBL/GenBank/DDBJ databases">
        <authorList>
            <person name="Ueki A."/>
            <person name="Tonouchi A."/>
        </authorList>
    </citation>
    <scope>NUCLEOTIDE SEQUENCE [LARGE SCALE GENOMIC DNA]</scope>
    <source>
        <strain evidence="3 4">CTTW</strain>
    </source>
</reference>
<evidence type="ECO:0000256" key="1">
    <source>
        <dbReference type="SAM" id="SignalP"/>
    </source>
</evidence>